<evidence type="ECO:0000313" key="2">
    <source>
        <dbReference type="EMBL" id="MPC19187.1"/>
    </source>
</evidence>
<accession>A0A5B7DD83</accession>
<comment type="caution">
    <text evidence="2">The sequence shown here is derived from an EMBL/GenBank/DDBJ whole genome shotgun (WGS) entry which is preliminary data.</text>
</comment>
<organism evidence="2 3">
    <name type="scientific">Portunus trituberculatus</name>
    <name type="common">Swimming crab</name>
    <name type="synonym">Neptunus trituberculatus</name>
    <dbReference type="NCBI Taxonomy" id="210409"/>
    <lineage>
        <taxon>Eukaryota</taxon>
        <taxon>Metazoa</taxon>
        <taxon>Ecdysozoa</taxon>
        <taxon>Arthropoda</taxon>
        <taxon>Crustacea</taxon>
        <taxon>Multicrustacea</taxon>
        <taxon>Malacostraca</taxon>
        <taxon>Eumalacostraca</taxon>
        <taxon>Eucarida</taxon>
        <taxon>Decapoda</taxon>
        <taxon>Pleocyemata</taxon>
        <taxon>Brachyura</taxon>
        <taxon>Eubrachyura</taxon>
        <taxon>Portunoidea</taxon>
        <taxon>Portunidae</taxon>
        <taxon>Portuninae</taxon>
        <taxon>Portunus</taxon>
    </lineage>
</organism>
<keyword evidence="3" id="KW-1185">Reference proteome</keyword>
<dbReference type="Proteomes" id="UP000324222">
    <property type="component" value="Unassembled WGS sequence"/>
</dbReference>
<dbReference type="EMBL" id="VSRR010000747">
    <property type="protein sequence ID" value="MPC19187.1"/>
    <property type="molecule type" value="Genomic_DNA"/>
</dbReference>
<sequence length="181" mass="19849">MALMRGTGQQRCTSFKVRKEKRKHVPAENKESSRFLLLPPASGFSSNTPLGLPVIFVPPGVTCRLEYPPLSDLTLSPACRQIYSGNVTSRPGCVLIPESYLAKHSPRLPRNAILTFFCFRFYSGVSHGNTGLRHKVIAPLPTTTTTIASSIATIIITTFPPISSTYMSLFSIHISPFSSHL</sequence>
<dbReference type="AlphaFoldDB" id="A0A5B7DD83"/>
<reference evidence="2 3" key="1">
    <citation type="submission" date="2019-05" db="EMBL/GenBank/DDBJ databases">
        <title>Another draft genome of Portunus trituberculatus and its Hox gene families provides insights of decapod evolution.</title>
        <authorList>
            <person name="Jeong J.-H."/>
            <person name="Song I."/>
            <person name="Kim S."/>
            <person name="Choi T."/>
            <person name="Kim D."/>
            <person name="Ryu S."/>
            <person name="Kim W."/>
        </authorList>
    </citation>
    <scope>NUCLEOTIDE SEQUENCE [LARGE SCALE GENOMIC DNA]</scope>
    <source>
        <tissue evidence="2">Muscle</tissue>
    </source>
</reference>
<proteinExistence type="predicted"/>
<evidence type="ECO:0000256" key="1">
    <source>
        <dbReference type="SAM" id="MobiDB-lite"/>
    </source>
</evidence>
<gene>
    <name evidence="2" type="ORF">E2C01_012097</name>
</gene>
<feature type="region of interest" description="Disordered" evidence="1">
    <location>
        <begin position="1"/>
        <end position="28"/>
    </location>
</feature>
<evidence type="ECO:0000313" key="3">
    <source>
        <dbReference type="Proteomes" id="UP000324222"/>
    </source>
</evidence>
<name>A0A5B7DD83_PORTR</name>
<protein>
    <submittedName>
        <fullName evidence="2">Uncharacterized protein</fullName>
    </submittedName>
</protein>